<dbReference type="NCBIfam" id="TIGR00413">
    <property type="entry name" value="rlpA"/>
    <property type="match status" value="1"/>
</dbReference>
<dbReference type="PANTHER" id="PTHR34183:SF1">
    <property type="entry name" value="ENDOLYTIC PEPTIDOGLYCAN TRANSGLYCOSYLASE RLPA"/>
    <property type="match status" value="1"/>
</dbReference>
<dbReference type="InterPro" id="IPR034718">
    <property type="entry name" value="RlpA"/>
</dbReference>
<name>A0ABV7YVV5_9BACT</name>
<dbReference type="PANTHER" id="PTHR34183">
    <property type="entry name" value="ENDOLYTIC PEPTIDOGLYCAN TRANSGLYCOSYLASE RLPA"/>
    <property type="match status" value="1"/>
</dbReference>
<evidence type="ECO:0000256" key="2">
    <source>
        <dbReference type="ARBA" id="ARBA00023316"/>
    </source>
</evidence>
<keyword evidence="7" id="KW-1185">Reference proteome</keyword>
<proteinExistence type="inferred from homology"/>
<evidence type="ECO:0000259" key="5">
    <source>
        <dbReference type="Pfam" id="PF03330"/>
    </source>
</evidence>
<accession>A0ABV7YVV5</accession>
<dbReference type="CDD" id="cd22268">
    <property type="entry name" value="DPBB_RlpA-like"/>
    <property type="match status" value="1"/>
</dbReference>
<reference evidence="7" key="1">
    <citation type="journal article" date="2019" name="Int. J. Syst. Evol. Microbiol.">
        <title>The Global Catalogue of Microorganisms (GCM) 10K type strain sequencing project: providing services to taxonomists for standard genome sequencing and annotation.</title>
        <authorList>
            <consortium name="The Broad Institute Genomics Platform"/>
            <consortium name="The Broad Institute Genome Sequencing Center for Infectious Disease"/>
            <person name="Wu L."/>
            <person name="Ma J."/>
        </authorList>
    </citation>
    <scope>NUCLEOTIDE SEQUENCE [LARGE SCALE GENOMIC DNA]</scope>
    <source>
        <strain evidence="7">CECT 7956</strain>
    </source>
</reference>
<keyword evidence="1 3" id="KW-0456">Lyase</keyword>
<protein>
    <recommendedName>
        <fullName evidence="3">Probable endolytic peptidoglycan transglycosylase RlpA</fullName>
        <ecNumber evidence="3">4.2.2.-</ecNumber>
    </recommendedName>
</protein>
<evidence type="ECO:0000313" key="7">
    <source>
        <dbReference type="Proteomes" id="UP001595616"/>
    </source>
</evidence>
<comment type="function">
    <text evidence="3">Lytic transglycosylase with a strong preference for naked glycan strands that lack stem peptides.</text>
</comment>
<dbReference type="Proteomes" id="UP001595616">
    <property type="component" value="Unassembled WGS sequence"/>
</dbReference>
<dbReference type="Gene3D" id="2.40.40.10">
    <property type="entry name" value="RlpA-like domain"/>
    <property type="match status" value="1"/>
</dbReference>
<comment type="similarity">
    <text evidence="3 4">Belongs to the RlpA family.</text>
</comment>
<evidence type="ECO:0000256" key="4">
    <source>
        <dbReference type="RuleBase" id="RU003495"/>
    </source>
</evidence>
<dbReference type="EC" id="4.2.2.-" evidence="3"/>
<dbReference type="RefSeq" id="WP_379837805.1">
    <property type="nucleotide sequence ID" value="NZ_JBHRYQ010000001.1"/>
</dbReference>
<dbReference type="Pfam" id="PF03330">
    <property type="entry name" value="DPBB_1"/>
    <property type="match status" value="1"/>
</dbReference>
<comment type="caution">
    <text evidence="6">The sequence shown here is derived from an EMBL/GenBank/DDBJ whole genome shotgun (WGS) entry which is preliminary data.</text>
</comment>
<dbReference type="InterPro" id="IPR036908">
    <property type="entry name" value="RlpA-like_sf"/>
</dbReference>
<dbReference type="InterPro" id="IPR012997">
    <property type="entry name" value="RplA"/>
</dbReference>
<evidence type="ECO:0000256" key="1">
    <source>
        <dbReference type="ARBA" id="ARBA00023239"/>
    </source>
</evidence>
<dbReference type="EMBL" id="JBHRYQ010000001">
    <property type="protein sequence ID" value="MFC3811100.1"/>
    <property type="molecule type" value="Genomic_DNA"/>
</dbReference>
<organism evidence="6 7">
    <name type="scientific">Lacihabitans lacunae</name>
    <dbReference type="NCBI Taxonomy" id="1028214"/>
    <lineage>
        <taxon>Bacteria</taxon>
        <taxon>Pseudomonadati</taxon>
        <taxon>Bacteroidota</taxon>
        <taxon>Cytophagia</taxon>
        <taxon>Cytophagales</taxon>
        <taxon>Leadbetterellaceae</taxon>
        <taxon>Lacihabitans</taxon>
    </lineage>
</organism>
<evidence type="ECO:0000256" key="3">
    <source>
        <dbReference type="HAMAP-Rule" id="MF_02071"/>
    </source>
</evidence>
<evidence type="ECO:0000313" key="6">
    <source>
        <dbReference type="EMBL" id="MFC3811100.1"/>
    </source>
</evidence>
<dbReference type="InterPro" id="IPR009009">
    <property type="entry name" value="RlpA-like_DPBB"/>
</dbReference>
<dbReference type="HAMAP" id="MF_02071">
    <property type="entry name" value="RlpA"/>
    <property type="match status" value="1"/>
</dbReference>
<sequence length="175" mass="19752">MENKIKYSFRLLLPAFTLLFLSSLTFGQSLKSGKPYKGIASFYAKKFHGRLTANGETFDNTEFTCAHKTLPFGTILEVENIRNGKKVIVRVNDRGPYIAGREIDLSFRAAKSLGFIKKGVSKVNITIVNEDQPIGPVQDESLEPIENPVFDKDTANIIYSMISEGSNKRRYFIKY</sequence>
<feature type="domain" description="RlpA-like protein double-psi beta-barrel" evidence="5">
    <location>
        <begin position="38"/>
        <end position="124"/>
    </location>
</feature>
<keyword evidence="2 3" id="KW-0961">Cell wall biogenesis/degradation</keyword>
<gene>
    <name evidence="3" type="primary">rlpA</name>
    <name evidence="6" type="ORF">ACFOOI_10575</name>
</gene>
<dbReference type="SUPFAM" id="SSF50685">
    <property type="entry name" value="Barwin-like endoglucanases"/>
    <property type="match status" value="1"/>
</dbReference>